<evidence type="ECO:0000256" key="5">
    <source>
        <dbReference type="ARBA" id="ARBA00022989"/>
    </source>
</evidence>
<accession>A0ABV5AUE1</accession>
<feature type="domain" description="Major facilitator superfamily (MFS) profile" evidence="8">
    <location>
        <begin position="33"/>
        <end position="430"/>
    </location>
</feature>
<evidence type="ECO:0000259" key="8">
    <source>
        <dbReference type="PROSITE" id="PS50850"/>
    </source>
</evidence>
<sequence>MNSETSAATAAAASQPPDSGWRNFITPIKQSRAFTLLWLGQWIAVLGSSVTTVILPIVIYSVTGSTTIMGMAMAVYMLPNVLVLPFSGWIVDRVDRVRLILFTNGTRFLLMLGACLTMLGGRMNLPLLFAGLAVYGLMDGIFNPAYSALRAQVFTPDIRNAANALSQISVQAVRLLGPPLGGIIVSVTSAGIGFALDSLTYLVSFLCFWLLSSVLAGIPSSFRDSTVGKGSFISEFMEGFHVLKKEPWLWITILAFCFINICYTGIISVLVPWLFKVHHGYSPIVYGLAMTGTGAGAIIGAFVYGAKRTWKHRGLIAYAGAFASGLALFLLSCINWMPGLILIMFLEGFGIMMFAIIWETSLQELVPPEAFGRVASLDMLGSFALLPAGYLAVGALADLIGGIWTIQLFALIGMAIVAGVLCIPSIRRFQ</sequence>
<feature type="transmembrane region" description="Helical" evidence="7">
    <location>
        <begin position="36"/>
        <end position="62"/>
    </location>
</feature>
<evidence type="ECO:0000256" key="2">
    <source>
        <dbReference type="ARBA" id="ARBA00022448"/>
    </source>
</evidence>
<dbReference type="PROSITE" id="PS50850">
    <property type="entry name" value="MFS"/>
    <property type="match status" value="1"/>
</dbReference>
<evidence type="ECO:0000256" key="3">
    <source>
        <dbReference type="ARBA" id="ARBA00022475"/>
    </source>
</evidence>
<dbReference type="CDD" id="cd06173">
    <property type="entry name" value="MFS_MefA_like"/>
    <property type="match status" value="1"/>
</dbReference>
<name>A0ABV5AUE1_9BACL</name>
<dbReference type="RefSeq" id="WP_375355832.1">
    <property type="nucleotide sequence ID" value="NZ_JBHHMI010000010.1"/>
</dbReference>
<keyword evidence="3" id="KW-1003">Cell membrane</keyword>
<dbReference type="EMBL" id="JBHHMI010000010">
    <property type="protein sequence ID" value="MFB5267832.1"/>
    <property type="molecule type" value="Genomic_DNA"/>
</dbReference>
<feature type="transmembrane region" description="Helical" evidence="7">
    <location>
        <begin position="315"/>
        <end position="334"/>
    </location>
</feature>
<evidence type="ECO:0000313" key="10">
    <source>
        <dbReference type="Proteomes" id="UP001580346"/>
    </source>
</evidence>
<dbReference type="PROSITE" id="PS00217">
    <property type="entry name" value="SUGAR_TRANSPORT_2"/>
    <property type="match status" value="1"/>
</dbReference>
<feature type="transmembrane region" description="Helical" evidence="7">
    <location>
        <begin position="125"/>
        <end position="142"/>
    </location>
</feature>
<evidence type="ECO:0000256" key="4">
    <source>
        <dbReference type="ARBA" id="ARBA00022692"/>
    </source>
</evidence>
<feature type="transmembrane region" description="Helical" evidence="7">
    <location>
        <begin position="99"/>
        <end position="119"/>
    </location>
</feature>
<feature type="transmembrane region" description="Helical" evidence="7">
    <location>
        <begin position="248"/>
        <end position="275"/>
    </location>
</feature>
<dbReference type="InterPro" id="IPR036259">
    <property type="entry name" value="MFS_trans_sf"/>
</dbReference>
<feature type="transmembrane region" description="Helical" evidence="7">
    <location>
        <begin position="68"/>
        <end position="87"/>
    </location>
</feature>
<keyword evidence="4 7" id="KW-0812">Transmembrane</keyword>
<dbReference type="PANTHER" id="PTHR43266:SF2">
    <property type="entry name" value="MAJOR FACILITATOR SUPERFAMILY (MFS) PROFILE DOMAIN-CONTAINING PROTEIN"/>
    <property type="match status" value="1"/>
</dbReference>
<evidence type="ECO:0000256" key="1">
    <source>
        <dbReference type="ARBA" id="ARBA00004651"/>
    </source>
</evidence>
<dbReference type="Proteomes" id="UP001580346">
    <property type="component" value="Unassembled WGS sequence"/>
</dbReference>
<keyword evidence="5 7" id="KW-1133">Transmembrane helix</keyword>
<evidence type="ECO:0000256" key="6">
    <source>
        <dbReference type="ARBA" id="ARBA00023136"/>
    </source>
</evidence>
<comment type="subcellular location">
    <subcellularLocation>
        <location evidence="1">Cell membrane</location>
        <topology evidence="1">Multi-pass membrane protein</topology>
    </subcellularLocation>
</comment>
<keyword evidence="2" id="KW-0813">Transport</keyword>
<feature type="transmembrane region" description="Helical" evidence="7">
    <location>
        <begin position="281"/>
        <end position="303"/>
    </location>
</feature>
<dbReference type="InterPro" id="IPR020846">
    <property type="entry name" value="MFS_dom"/>
</dbReference>
<keyword evidence="6 7" id="KW-0472">Membrane</keyword>
<reference evidence="9 10" key="1">
    <citation type="submission" date="2024-09" db="EMBL/GenBank/DDBJ databases">
        <title>Paenibacillus zeirhizospherea sp. nov., isolated from surface of the maize (Zea mays) roots in a horticulture field, Hungary.</title>
        <authorList>
            <person name="Marton D."/>
            <person name="Farkas M."/>
            <person name="Bedics A."/>
            <person name="Toth E."/>
            <person name="Tancsics A."/>
            <person name="Boka K."/>
            <person name="Maroti G."/>
            <person name="Kriszt B."/>
            <person name="Cserhati M."/>
        </authorList>
    </citation>
    <scope>NUCLEOTIDE SEQUENCE [LARGE SCALE GENOMIC DNA]</scope>
    <source>
        <strain evidence="9 10">KCTC 33519</strain>
    </source>
</reference>
<dbReference type="PANTHER" id="PTHR43266">
    <property type="entry name" value="MACROLIDE-EFFLUX PROTEIN"/>
    <property type="match status" value="1"/>
</dbReference>
<gene>
    <name evidence="9" type="ORF">ACE41H_13725</name>
</gene>
<dbReference type="InterPro" id="IPR005829">
    <property type="entry name" value="Sugar_transporter_CS"/>
</dbReference>
<feature type="transmembrane region" description="Helical" evidence="7">
    <location>
        <begin position="370"/>
        <end position="393"/>
    </location>
</feature>
<dbReference type="Gene3D" id="1.20.1250.20">
    <property type="entry name" value="MFS general substrate transporter like domains"/>
    <property type="match status" value="1"/>
</dbReference>
<dbReference type="SUPFAM" id="SSF103473">
    <property type="entry name" value="MFS general substrate transporter"/>
    <property type="match status" value="1"/>
</dbReference>
<feature type="transmembrane region" description="Helical" evidence="7">
    <location>
        <begin position="202"/>
        <end position="222"/>
    </location>
</feature>
<keyword evidence="10" id="KW-1185">Reference proteome</keyword>
<evidence type="ECO:0000313" key="9">
    <source>
        <dbReference type="EMBL" id="MFB5267832.1"/>
    </source>
</evidence>
<dbReference type="InterPro" id="IPR011701">
    <property type="entry name" value="MFS"/>
</dbReference>
<feature type="transmembrane region" description="Helical" evidence="7">
    <location>
        <begin position="399"/>
        <end position="423"/>
    </location>
</feature>
<proteinExistence type="predicted"/>
<organism evidence="9 10">
    <name type="scientific">Paenibacillus enshidis</name>
    <dbReference type="NCBI Taxonomy" id="1458439"/>
    <lineage>
        <taxon>Bacteria</taxon>
        <taxon>Bacillati</taxon>
        <taxon>Bacillota</taxon>
        <taxon>Bacilli</taxon>
        <taxon>Bacillales</taxon>
        <taxon>Paenibacillaceae</taxon>
        <taxon>Paenibacillus</taxon>
    </lineage>
</organism>
<dbReference type="Pfam" id="PF07690">
    <property type="entry name" value="MFS_1"/>
    <property type="match status" value="1"/>
</dbReference>
<comment type="caution">
    <text evidence="9">The sequence shown here is derived from an EMBL/GenBank/DDBJ whole genome shotgun (WGS) entry which is preliminary data.</text>
</comment>
<evidence type="ECO:0000256" key="7">
    <source>
        <dbReference type="SAM" id="Phobius"/>
    </source>
</evidence>
<feature type="transmembrane region" description="Helical" evidence="7">
    <location>
        <begin position="175"/>
        <end position="196"/>
    </location>
</feature>
<protein>
    <submittedName>
        <fullName evidence="9">MFS transporter</fullName>
    </submittedName>
</protein>
<feature type="transmembrane region" description="Helical" evidence="7">
    <location>
        <begin position="340"/>
        <end position="358"/>
    </location>
</feature>